<organism evidence="1 2">
    <name type="scientific">Auriscalpium vulgare</name>
    <dbReference type="NCBI Taxonomy" id="40419"/>
    <lineage>
        <taxon>Eukaryota</taxon>
        <taxon>Fungi</taxon>
        <taxon>Dikarya</taxon>
        <taxon>Basidiomycota</taxon>
        <taxon>Agaricomycotina</taxon>
        <taxon>Agaricomycetes</taxon>
        <taxon>Russulales</taxon>
        <taxon>Auriscalpiaceae</taxon>
        <taxon>Auriscalpium</taxon>
    </lineage>
</organism>
<proteinExistence type="predicted"/>
<name>A0ACB8RC75_9AGAM</name>
<feature type="non-terminal residue" evidence="1">
    <location>
        <position position="1"/>
    </location>
</feature>
<dbReference type="EMBL" id="MU276107">
    <property type="protein sequence ID" value="KAI0041695.1"/>
    <property type="molecule type" value="Genomic_DNA"/>
</dbReference>
<feature type="non-terminal residue" evidence="1">
    <location>
        <position position="100"/>
    </location>
</feature>
<comment type="caution">
    <text evidence="1">The sequence shown here is derived from an EMBL/GenBank/DDBJ whole genome shotgun (WGS) entry which is preliminary data.</text>
</comment>
<protein>
    <submittedName>
        <fullName evidence="1">Uncharacterized protein</fullName>
    </submittedName>
</protein>
<accession>A0ACB8RC75</accession>
<evidence type="ECO:0000313" key="1">
    <source>
        <dbReference type="EMBL" id="KAI0041695.1"/>
    </source>
</evidence>
<reference evidence="1" key="1">
    <citation type="submission" date="2021-02" db="EMBL/GenBank/DDBJ databases">
        <authorList>
            <consortium name="DOE Joint Genome Institute"/>
            <person name="Ahrendt S."/>
            <person name="Looney B.P."/>
            <person name="Miyauchi S."/>
            <person name="Morin E."/>
            <person name="Drula E."/>
            <person name="Courty P.E."/>
            <person name="Chicoki N."/>
            <person name="Fauchery L."/>
            <person name="Kohler A."/>
            <person name="Kuo A."/>
            <person name="Labutti K."/>
            <person name="Pangilinan J."/>
            <person name="Lipzen A."/>
            <person name="Riley R."/>
            <person name="Andreopoulos W."/>
            <person name="He G."/>
            <person name="Johnson J."/>
            <person name="Barry K.W."/>
            <person name="Grigoriev I.V."/>
            <person name="Nagy L."/>
            <person name="Hibbett D."/>
            <person name="Henrissat B."/>
            <person name="Matheny P.B."/>
            <person name="Labbe J."/>
            <person name="Martin F."/>
        </authorList>
    </citation>
    <scope>NUCLEOTIDE SEQUENCE</scope>
    <source>
        <strain evidence="1">FP105234-sp</strain>
    </source>
</reference>
<gene>
    <name evidence="1" type="ORF">FA95DRAFT_1474113</name>
</gene>
<evidence type="ECO:0000313" key="2">
    <source>
        <dbReference type="Proteomes" id="UP000814033"/>
    </source>
</evidence>
<sequence length="100" mass="11256">EEEDSRLSSALHGLATRRNDWAPIMRLSPDVFATILSFLVIADPPCGEELHTLGWIKVTHVCRRWRHASLGLPLLWTNLSFCMSLSCLQVMLSRAKTAPL</sequence>
<dbReference type="Proteomes" id="UP000814033">
    <property type="component" value="Unassembled WGS sequence"/>
</dbReference>
<keyword evidence="2" id="KW-1185">Reference proteome</keyword>
<reference evidence="1" key="2">
    <citation type="journal article" date="2022" name="New Phytol.">
        <title>Evolutionary transition to the ectomycorrhizal habit in the genomes of a hyperdiverse lineage of mushroom-forming fungi.</title>
        <authorList>
            <person name="Looney B."/>
            <person name="Miyauchi S."/>
            <person name="Morin E."/>
            <person name="Drula E."/>
            <person name="Courty P.E."/>
            <person name="Kohler A."/>
            <person name="Kuo A."/>
            <person name="LaButti K."/>
            <person name="Pangilinan J."/>
            <person name="Lipzen A."/>
            <person name="Riley R."/>
            <person name="Andreopoulos W."/>
            <person name="He G."/>
            <person name="Johnson J."/>
            <person name="Nolan M."/>
            <person name="Tritt A."/>
            <person name="Barry K.W."/>
            <person name="Grigoriev I.V."/>
            <person name="Nagy L.G."/>
            <person name="Hibbett D."/>
            <person name="Henrissat B."/>
            <person name="Matheny P.B."/>
            <person name="Labbe J."/>
            <person name="Martin F.M."/>
        </authorList>
    </citation>
    <scope>NUCLEOTIDE SEQUENCE</scope>
    <source>
        <strain evidence="1">FP105234-sp</strain>
    </source>
</reference>